<feature type="transmembrane region" description="Helical" evidence="7">
    <location>
        <begin position="270"/>
        <end position="290"/>
    </location>
</feature>
<dbReference type="SUPFAM" id="SSF103473">
    <property type="entry name" value="MFS general substrate transporter"/>
    <property type="match status" value="1"/>
</dbReference>
<dbReference type="PROSITE" id="PS50850">
    <property type="entry name" value="MFS"/>
    <property type="match status" value="1"/>
</dbReference>
<comment type="subcellular location">
    <subcellularLocation>
        <location evidence="1">Membrane</location>
        <topology evidence="1">Multi-pass membrane protein</topology>
    </subcellularLocation>
</comment>
<dbReference type="InterPro" id="IPR020846">
    <property type="entry name" value="MFS_dom"/>
</dbReference>
<dbReference type="PANTHER" id="PTHR23503">
    <property type="entry name" value="SOLUTE CARRIER FAMILY 2"/>
    <property type="match status" value="1"/>
</dbReference>
<dbReference type="InterPro" id="IPR045263">
    <property type="entry name" value="GLUT"/>
</dbReference>
<evidence type="ECO:0000313" key="11">
    <source>
        <dbReference type="WBParaSite" id="NBR_0000625801-mRNA-1"/>
    </source>
</evidence>
<keyword evidence="10" id="KW-1185">Reference proteome</keyword>
<feature type="transmembrane region" description="Helical" evidence="7">
    <location>
        <begin position="25"/>
        <end position="47"/>
    </location>
</feature>
<feature type="transmembrane region" description="Helical" evidence="7">
    <location>
        <begin position="335"/>
        <end position="358"/>
    </location>
</feature>
<sequence length="438" mass="48860">MIIKWINISYKSMFNEPIGEEHAEWIMSAIVSAFPLGAAIGGISSGVLADTAGRRGSLFYTNIIAFLAAGLMGTAKFVGVYHMMILGRFVIGIYVGITVIVPMYLVEISPRDIRGFVGSFHQLLITISILCSQIFGLPQIFGQEELWPYIFGFHAVPAFLQVYTLPMIPESPKFTLCIRGEVEQARADLEILRGTRNVDDEVEALRAEAIAAMETFSDRLSMFDMFRDKYKWPTMVVVIMMFAQQTTGINAVMFYSSIIFKRILTNDEDAVYATVAVGVVNVLMTFPQMYLIDHPGCGRRPLLLSGAIGMIVSTALLTVSITLSYQGVPMGYQSAIVFVMLFVVSFATGPAAISWILASELFLTNARANGNAYMALTNWITSSIVGLTFPKLNEHLKQYSFLVFTFFNAAYFCFIWKYVPETSNRSIREINADLDRKR</sequence>
<dbReference type="Gene3D" id="1.20.1250.20">
    <property type="entry name" value="MFS general substrate transporter like domains"/>
    <property type="match status" value="1"/>
</dbReference>
<keyword evidence="4 7" id="KW-1133">Transmembrane helix</keyword>
<dbReference type="Proteomes" id="UP000271162">
    <property type="component" value="Unassembled WGS sequence"/>
</dbReference>
<feature type="transmembrane region" description="Helical" evidence="7">
    <location>
        <begin position="235"/>
        <end position="258"/>
    </location>
</feature>
<evidence type="ECO:0000256" key="5">
    <source>
        <dbReference type="ARBA" id="ARBA00023136"/>
    </source>
</evidence>
<dbReference type="STRING" id="27835.A0A0N4XU89"/>
<accession>A0A0N4XU89</accession>
<feature type="transmembrane region" description="Helical" evidence="7">
    <location>
        <begin position="85"/>
        <end position="106"/>
    </location>
</feature>
<dbReference type="PRINTS" id="PR00171">
    <property type="entry name" value="SUGRTRNSPORT"/>
</dbReference>
<dbReference type="GO" id="GO:0015149">
    <property type="term" value="F:hexose transmembrane transporter activity"/>
    <property type="evidence" value="ECO:0007669"/>
    <property type="project" value="TreeGrafter"/>
</dbReference>
<feature type="transmembrane region" description="Helical" evidence="7">
    <location>
        <begin position="401"/>
        <end position="419"/>
    </location>
</feature>
<evidence type="ECO:0000256" key="6">
    <source>
        <dbReference type="RuleBase" id="RU003346"/>
    </source>
</evidence>
<dbReference type="InterPro" id="IPR003663">
    <property type="entry name" value="Sugar/inositol_transpt"/>
</dbReference>
<feature type="transmembrane region" description="Helical" evidence="7">
    <location>
        <begin position="302"/>
        <end position="323"/>
    </location>
</feature>
<dbReference type="OMA" id="EVAELHM"/>
<name>A0A0N4XU89_NIPBR</name>
<dbReference type="PANTHER" id="PTHR23503:SF8">
    <property type="entry name" value="FACILITATED GLUCOSE TRANSPORTER PROTEIN 1"/>
    <property type="match status" value="1"/>
</dbReference>
<keyword evidence="5 7" id="KW-0472">Membrane</keyword>
<dbReference type="NCBIfam" id="TIGR00879">
    <property type="entry name" value="SP"/>
    <property type="match status" value="1"/>
</dbReference>
<evidence type="ECO:0000256" key="7">
    <source>
        <dbReference type="SAM" id="Phobius"/>
    </source>
</evidence>
<evidence type="ECO:0000256" key="2">
    <source>
        <dbReference type="ARBA" id="ARBA00022448"/>
    </source>
</evidence>
<protein>
    <submittedName>
        <fullName evidence="11">Facilitated glucose transporter protein 1 (inferred by orthology to a C. elegans protein)</fullName>
    </submittedName>
</protein>
<evidence type="ECO:0000313" key="9">
    <source>
        <dbReference type="EMBL" id="VDL69848.1"/>
    </source>
</evidence>
<comment type="similarity">
    <text evidence="6">Belongs to the major facilitator superfamily. Sugar transporter (TC 2.A.1.1) family.</text>
</comment>
<evidence type="ECO:0000256" key="1">
    <source>
        <dbReference type="ARBA" id="ARBA00004141"/>
    </source>
</evidence>
<dbReference type="Pfam" id="PF00083">
    <property type="entry name" value="Sugar_tr"/>
    <property type="match status" value="1"/>
</dbReference>
<dbReference type="InterPro" id="IPR036259">
    <property type="entry name" value="MFS_trans_sf"/>
</dbReference>
<evidence type="ECO:0000313" key="10">
    <source>
        <dbReference type="Proteomes" id="UP000271162"/>
    </source>
</evidence>
<feature type="transmembrane region" description="Helical" evidence="7">
    <location>
        <begin position="118"/>
        <end position="140"/>
    </location>
</feature>
<evidence type="ECO:0000256" key="3">
    <source>
        <dbReference type="ARBA" id="ARBA00022692"/>
    </source>
</evidence>
<reference evidence="11" key="1">
    <citation type="submission" date="2017-02" db="UniProtKB">
        <authorList>
            <consortium name="WormBaseParasite"/>
        </authorList>
    </citation>
    <scope>IDENTIFICATION</scope>
</reference>
<evidence type="ECO:0000259" key="8">
    <source>
        <dbReference type="PROSITE" id="PS50850"/>
    </source>
</evidence>
<evidence type="ECO:0000256" key="4">
    <source>
        <dbReference type="ARBA" id="ARBA00022989"/>
    </source>
</evidence>
<proteinExistence type="inferred from homology"/>
<feature type="transmembrane region" description="Helical" evidence="7">
    <location>
        <begin position="59"/>
        <end position="79"/>
    </location>
</feature>
<organism evidence="11">
    <name type="scientific">Nippostrongylus brasiliensis</name>
    <name type="common">Rat hookworm</name>
    <dbReference type="NCBI Taxonomy" id="27835"/>
    <lineage>
        <taxon>Eukaryota</taxon>
        <taxon>Metazoa</taxon>
        <taxon>Ecdysozoa</taxon>
        <taxon>Nematoda</taxon>
        <taxon>Chromadorea</taxon>
        <taxon>Rhabditida</taxon>
        <taxon>Rhabditina</taxon>
        <taxon>Rhabditomorpha</taxon>
        <taxon>Strongyloidea</taxon>
        <taxon>Heligmosomidae</taxon>
        <taxon>Nippostrongylus</taxon>
    </lineage>
</organism>
<feature type="transmembrane region" description="Helical" evidence="7">
    <location>
        <begin position="146"/>
        <end position="165"/>
    </location>
</feature>
<keyword evidence="2 6" id="KW-0813">Transport</keyword>
<keyword evidence="3 7" id="KW-0812">Transmembrane</keyword>
<gene>
    <name evidence="9" type="ORF">NBR_LOCUS6259</name>
</gene>
<reference evidence="9 10" key="2">
    <citation type="submission" date="2018-11" db="EMBL/GenBank/DDBJ databases">
        <authorList>
            <consortium name="Pathogen Informatics"/>
        </authorList>
    </citation>
    <scope>NUCLEOTIDE SEQUENCE [LARGE SCALE GENOMIC DNA]</scope>
</reference>
<dbReference type="AlphaFoldDB" id="A0A0N4XU89"/>
<dbReference type="EMBL" id="UYSL01019788">
    <property type="protein sequence ID" value="VDL69848.1"/>
    <property type="molecule type" value="Genomic_DNA"/>
</dbReference>
<feature type="domain" description="Major facilitator superfamily (MFS) profile" evidence="8">
    <location>
        <begin position="1"/>
        <end position="423"/>
    </location>
</feature>
<dbReference type="InterPro" id="IPR005828">
    <property type="entry name" value="MFS_sugar_transport-like"/>
</dbReference>
<dbReference type="WBParaSite" id="NBR_0000625801-mRNA-1">
    <property type="protein sequence ID" value="NBR_0000625801-mRNA-1"/>
    <property type="gene ID" value="NBR_0000625801"/>
</dbReference>
<dbReference type="GO" id="GO:0016020">
    <property type="term" value="C:membrane"/>
    <property type="evidence" value="ECO:0007669"/>
    <property type="project" value="UniProtKB-SubCell"/>
</dbReference>